<protein>
    <submittedName>
        <fullName evidence="4">Uncharacterized protein</fullName>
    </submittedName>
</protein>
<dbReference type="Proteomes" id="UP000789595">
    <property type="component" value="Unassembled WGS sequence"/>
</dbReference>
<evidence type="ECO:0000313" key="4">
    <source>
        <dbReference type="EMBL" id="CAE0696076.1"/>
    </source>
</evidence>
<feature type="transmembrane region" description="Helical" evidence="2">
    <location>
        <begin position="226"/>
        <end position="246"/>
    </location>
</feature>
<reference evidence="5" key="2">
    <citation type="submission" date="2021-11" db="EMBL/GenBank/DDBJ databases">
        <authorList>
            <consortium name="Genoscope - CEA"/>
            <person name="William W."/>
        </authorList>
    </citation>
    <scope>NUCLEOTIDE SEQUENCE</scope>
</reference>
<evidence type="ECO:0000256" key="1">
    <source>
        <dbReference type="SAM" id="MobiDB-lite"/>
    </source>
</evidence>
<reference evidence="4" key="1">
    <citation type="submission" date="2021-01" db="EMBL/GenBank/DDBJ databases">
        <authorList>
            <person name="Corre E."/>
            <person name="Pelletier E."/>
            <person name="Niang G."/>
            <person name="Scheremetjew M."/>
            <person name="Finn R."/>
            <person name="Kale V."/>
            <person name="Holt S."/>
            <person name="Cochrane G."/>
            <person name="Meng A."/>
            <person name="Brown T."/>
            <person name="Cohen L."/>
        </authorList>
    </citation>
    <scope>NUCLEOTIDE SEQUENCE</scope>
    <source>
        <strain evidence="4">CCMP1756</strain>
    </source>
</reference>
<evidence type="ECO:0000256" key="2">
    <source>
        <dbReference type="SAM" id="Phobius"/>
    </source>
</evidence>
<dbReference type="EMBL" id="CAKKNE010000004">
    <property type="protein sequence ID" value="CAH0374777.1"/>
    <property type="molecule type" value="Genomic_DNA"/>
</dbReference>
<name>A0A7S3ZWA7_9STRA</name>
<proteinExistence type="predicted"/>
<keyword evidence="6" id="KW-1185">Reference proteome</keyword>
<organism evidence="4">
    <name type="scientific">Pelagomonas calceolata</name>
    <dbReference type="NCBI Taxonomy" id="35677"/>
    <lineage>
        <taxon>Eukaryota</taxon>
        <taxon>Sar</taxon>
        <taxon>Stramenopiles</taxon>
        <taxon>Ochrophyta</taxon>
        <taxon>Pelagophyceae</taxon>
        <taxon>Pelagomonadales</taxon>
        <taxon>Pelagomonadaceae</taxon>
        <taxon>Pelagomonas</taxon>
    </lineage>
</organism>
<evidence type="ECO:0000313" key="6">
    <source>
        <dbReference type="Proteomes" id="UP000789595"/>
    </source>
</evidence>
<feature type="signal peptide" evidence="3">
    <location>
        <begin position="1"/>
        <end position="24"/>
    </location>
</feature>
<keyword evidence="2" id="KW-1133">Transmembrane helix</keyword>
<evidence type="ECO:0000313" key="5">
    <source>
        <dbReference type="EMBL" id="CAH0374777.1"/>
    </source>
</evidence>
<dbReference type="AlphaFoldDB" id="A0A7S3ZWA7"/>
<feature type="chain" id="PRO_5036212229" evidence="3">
    <location>
        <begin position="25"/>
        <end position="269"/>
    </location>
</feature>
<keyword evidence="3" id="KW-0732">Signal</keyword>
<dbReference type="EMBL" id="HBIW01013409">
    <property type="protein sequence ID" value="CAE0696076.1"/>
    <property type="molecule type" value="Transcribed_RNA"/>
</dbReference>
<keyword evidence="2" id="KW-0812">Transmembrane</keyword>
<feature type="compositionally biased region" description="Basic and acidic residues" evidence="1">
    <location>
        <begin position="69"/>
        <end position="89"/>
    </location>
</feature>
<accession>A0A7S3ZWA7</accession>
<feature type="region of interest" description="Disordered" evidence="1">
    <location>
        <begin position="69"/>
        <end position="92"/>
    </location>
</feature>
<keyword evidence="2" id="KW-0472">Membrane</keyword>
<sequence length="269" mass="29226">MDQQMRRSYLGFILLLRTTAFVLPRPPRTASVTVRHESVEELQAAAAKLREEIKVEEALLTAATAEKNKLTKERDAEKAAERAEKDKAKNAQKRQKVLTLCRDRNATAVGLVLLNDPINKRKDVQAALDRAGVKEAERIMQRAHRNGAALIDRFDSLNDTYAFEPAYDTYAKLNDRGLNVAFVPVPADDGDDERLEALAELRDMAEGMDVDILNEEGTDLTAPAKVIFGAVSLVTAFIGVSLALLVGDSLGALLGQWLGGGSGGAPPGF</sequence>
<gene>
    <name evidence="4" type="ORF">PCAL00307_LOCUS11512</name>
    <name evidence="5" type="ORF">PECAL_4P20790</name>
</gene>
<evidence type="ECO:0000256" key="3">
    <source>
        <dbReference type="SAM" id="SignalP"/>
    </source>
</evidence>